<dbReference type="InterPro" id="IPR011992">
    <property type="entry name" value="EF-hand-dom_pair"/>
</dbReference>
<organism evidence="3 4">
    <name type="scientific">Cercophora samala</name>
    <dbReference type="NCBI Taxonomy" id="330535"/>
    <lineage>
        <taxon>Eukaryota</taxon>
        <taxon>Fungi</taxon>
        <taxon>Dikarya</taxon>
        <taxon>Ascomycota</taxon>
        <taxon>Pezizomycotina</taxon>
        <taxon>Sordariomycetes</taxon>
        <taxon>Sordariomycetidae</taxon>
        <taxon>Sordariales</taxon>
        <taxon>Lasiosphaeriaceae</taxon>
        <taxon>Cercophora</taxon>
    </lineage>
</organism>
<feature type="compositionally biased region" description="Polar residues" evidence="1">
    <location>
        <begin position="199"/>
        <end position="212"/>
    </location>
</feature>
<feature type="compositionally biased region" description="Basic residues" evidence="1">
    <location>
        <begin position="159"/>
        <end position="170"/>
    </location>
</feature>
<dbReference type="Gene3D" id="1.10.238.10">
    <property type="entry name" value="EF-hand"/>
    <property type="match status" value="1"/>
</dbReference>
<feature type="compositionally biased region" description="Basic and acidic residues" evidence="1">
    <location>
        <begin position="484"/>
        <end position="494"/>
    </location>
</feature>
<feature type="compositionally biased region" description="Polar residues" evidence="1">
    <location>
        <begin position="440"/>
        <end position="451"/>
    </location>
</feature>
<name>A0AA39ZME6_9PEZI</name>
<feature type="compositionally biased region" description="Polar residues" evidence="1">
    <location>
        <begin position="355"/>
        <end position="376"/>
    </location>
</feature>
<dbReference type="AlphaFoldDB" id="A0AA39ZME6"/>
<feature type="compositionally biased region" description="Basic and acidic residues" evidence="1">
    <location>
        <begin position="171"/>
        <end position="193"/>
    </location>
</feature>
<feature type="region of interest" description="Disordered" evidence="1">
    <location>
        <begin position="102"/>
        <end position="494"/>
    </location>
</feature>
<dbReference type="Proteomes" id="UP001174997">
    <property type="component" value="Unassembled WGS sequence"/>
</dbReference>
<feature type="compositionally biased region" description="Polar residues" evidence="1">
    <location>
        <begin position="38"/>
        <end position="58"/>
    </location>
</feature>
<feature type="compositionally biased region" description="Low complexity" evidence="1">
    <location>
        <begin position="420"/>
        <end position="433"/>
    </location>
</feature>
<feature type="compositionally biased region" description="Low complexity" evidence="1">
    <location>
        <begin position="284"/>
        <end position="304"/>
    </location>
</feature>
<proteinExistence type="predicted"/>
<dbReference type="EMBL" id="JAULSY010000004">
    <property type="protein sequence ID" value="KAK0673857.1"/>
    <property type="molecule type" value="Genomic_DNA"/>
</dbReference>
<feature type="compositionally biased region" description="Low complexity" evidence="1">
    <location>
        <begin position="125"/>
        <end position="139"/>
    </location>
</feature>
<feature type="compositionally biased region" description="Basic residues" evidence="1">
    <location>
        <begin position="459"/>
        <end position="483"/>
    </location>
</feature>
<feature type="compositionally biased region" description="Low complexity" evidence="1">
    <location>
        <begin position="311"/>
        <end position="331"/>
    </location>
</feature>
<evidence type="ECO:0000313" key="4">
    <source>
        <dbReference type="Proteomes" id="UP001174997"/>
    </source>
</evidence>
<dbReference type="CDD" id="cd00052">
    <property type="entry name" value="EH"/>
    <property type="match status" value="1"/>
</dbReference>
<evidence type="ECO:0000256" key="1">
    <source>
        <dbReference type="SAM" id="MobiDB-lite"/>
    </source>
</evidence>
<dbReference type="PROSITE" id="PS50031">
    <property type="entry name" value="EH"/>
    <property type="match status" value="1"/>
</dbReference>
<feature type="domain" description="EH" evidence="2">
    <location>
        <begin position="538"/>
        <end position="613"/>
    </location>
</feature>
<protein>
    <recommendedName>
        <fullName evidence="2">EH domain-containing protein</fullName>
    </recommendedName>
</protein>
<feature type="compositionally biased region" description="Basic and acidic residues" evidence="1">
    <location>
        <begin position="104"/>
        <end position="119"/>
    </location>
</feature>
<sequence length="645" mass="70211">MIVVYLSFFSCIENNAGDGGKQSSASFIAATLAASRTTSPIPNTNQKANNTAVTQTRPGRSRGHSTGAASVLSMAPSLGPRSVDALDTESIMPTTSLVSLFESKGGEDVDPVKKRDVPTPRKQKGSPSQSPRGRSPGPVGERETQSDVLGGDRQQQTKAKPKPKPKPKPKKTLEPVGEPKDEGELRVEHHEIKPPGTPPSQFSSPAISTEVVSPQPRRVAKTAKLEPPVPPPARNISGKNMKTPTVEVTAIRSASMEEARPETKQTANVVEQRPVPAPPVTRKVSQGSVSSDDSFVSASSAQQPDPEEPEQTTAQEQNNKPQQQQEQQPKQAPKPPKPRRRRASSPPPPRPSGPRLSTPNLNLHSLTNAIVASNLASSRLSPSPLPPPVPPSRRHHHHHNEKFHNPLLPQRTADSLTPHRSGNNNNNSKSGSRSPKRQGMLTTLRQPPTSLSDDEDARRKMHRHAHRKGKVLGHHIPGRRNHAHHEGSRSRWRDEVSPRQRRRYEAVWASNKGLFLRPGWGMGYIPGGVGEEEGEEMMRRQIEEGRARAGTEEAGLVVNVVVRDIWDRSRLPKEELGEIWGLVDRGGKGALGREEFVVGMWLVDQRLRGRRLPGRVGGSVWESVGGGGGGGVNVPVPKGQLKKKV</sequence>
<feature type="region of interest" description="Disordered" evidence="1">
    <location>
        <begin position="38"/>
        <end position="83"/>
    </location>
</feature>
<gene>
    <name evidence="3" type="ORF">QBC41DRAFT_361519</name>
</gene>
<dbReference type="Pfam" id="PF12763">
    <property type="entry name" value="EH"/>
    <property type="match status" value="1"/>
</dbReference>
<feature type="compositionally biased region" description="Basic residues" evidence="1">
    <location>
        <begin position="392"/>
        <end position="401"/>
    </location>
</feature>
<dbReference type="SUPFAM" id="SSF47473">
    <property type="entry name" value="EF-hand"/>
    <property type="match status" value="1"/>
</dbReference>
<dbReference type="SMART" id="SM00027">
    <property type="entry name" value="EH"/>
    <property type="match status" value="1"/>
</dbReference>
<dbReference type="InterPro" id="IPR000261">
    <property type="entry name" value="EH_dom"/>
</dbReference>
<reference evidence="3" key="1">
    <citation type="submission" date="2023-06" db="EMBL/GenBank/DDBJ databases">
        <title>Genome-scale phylogeny and comparative genomics of the fungal order Sordariales.</title>
        <authorList>
            <consortium name="Lawrence Berkeley National Laboratory"/>
            <person name="Hensen N."/>
            <person name="Bonometti L."/>
            <person name="Westerberg I."/>
            <person name="Brannstrom I.O."/>
            <person name="Guillou S."/>
            <person name="Cros-Aarteil S."/>
            <person name="Calhoun S."/>
            <person name="Haridas S."/>
            <person name="Kuo A."/>
            <person name="Mondo S."/>
            <person name="Pangilinan J."/>
            <person name="Riley R."/>
            <person name="Labutti K."/>
            <person name="Andreopoulos B."/>
            <person name="Lipzen A."/>
            <person name="Chen C."/>
            <person name="Yanf M."/>
            <person name="Daum C."/>
            <person name="Ng V."/>
            <person name="Clum A."/>
            <person name="Steindorff A."/>
            <person name="Ohm R."/>
            <person name="Martin F."/>
            <person name="Silar P."/>
            <person name="Natvig D."/>
            <person name="Lalanne C."/>
            <person name="Gautier V."/>
            <person name="Ament-Velasquez S.L."/>
            <person name="Kruys A."/>
            <person name="Hutchinson M.I."/>
            <person name="Powell A.J."/>
            <person name="Barry K."/>
            <person name="Miller A.N."/>
            <person name="Grigoriev I.V."/>
            <person name="Debuchy R."/>
            <person name="Gladieux P."/>
            <person name="Thoren M.H."/>
            <person name="Johannesson H."/>
        </authorList>
    </citation>
    <scope>NUCLEOTIDE SEQUENCE</scope>
    <source>
        <strain evidence="3">CBS 307.81</strain>
    </source>
</reference>
<accession>A0AA39ZME6</accession>
<keyword evidence="4" id="KW-1185">Reference proteome</keyword>
<evidence type="ECO:0000313" key="3">
    <source>
        <dbReference type="EMBL" id="KAK0673857.1"/>
    </source>
</evidence>
<comment type="caution">
    <text evidence="3">The sequence shown here is derived from an EMBL/GenBank/DDBJ whole genome shotgun (WGS) entry which is preliminary data.</text>
</comment>
<evidence type="ECO:0000259" key="2">
    <source>
        <dbReference type="PROSITE" id="PS50031"/>
    </source>
</evidence>